<feature type="domain" description="N-acetyltransferase" evidence="3">
    <location>
        <begin position="3"/>
        <end position="158"/>
    </location>
</feature>
<keyword evidence="2" id="KW-0012">Acyltransferase</keyword>
<dbReference type="SUPFAM" id="SSF55729">
    <property type="entry name" value="Acyl-CoA N-acyltransferases (Nat)"/>
    <property type="match status" value="1"/>
</dbReference>
<sequence>MDLRIRNAVEGDIPSIIQLRKDYDEVIADRRPDLYELADNYTEEEVRGFLDAPHSEVIVAESTNNVIAGYAIVDEEQVSAHKIYKQRKVLFIRDFCVREEIRGAGVGQSLMEFIIKLGKERQADAVEIDVLADNERAEAFLESNGMSTKSIRYEMELD</sequence>
<accession>A0AAX3MSU0</accession>
<dbReference type="PANTHER" id="PTHR43877:SF1">
    <property type="entry name" value="ACETYLTRANSFERASE"/>
    <property type="match status" value="1"/>
</dbReference>
<dbReference type="AlphaFoldDB" id="A0AAX3MSU0"/>
<dbReference type="EMBL" id="CP118108">
    <property type="protein sequence ID" value="WDI04692.1"/>
    <property type="molecule type" value="Genomic_DNA"/>
</dbReference>
<reference evidence="4 7" key="1">
    <citation type="submission" date="2023-02" db="EMBL/GenBank/DDBJ databases">
        <title>Pathogen: clinical or host-associated sample.</title>
        <authorList>
            <person name="Hergert J."/>
            <person name="Casey R."/>
            <person name="Wagner J."/>
            <person name="Young E.L."/>
            <person name="Oakeson K.F."/>
        </authorList>
    </citation>
    <scope>NUCLEOTIDE SEQUENCE</scope>
    <source>
        <strain evidence="5 7">2022CK-00829</strain>
        <strain evidence="4">2022CK-00830</strain>
    </source>
</reference>
<dbReference type="GO" id="GO:0016747">
    <property type="term" value="F:acyltransferase activity, transferring groups other than amino-acyl groups"/>
    <property type="evidence" value="ECO:0007669"/>
    <property type="project" value="InterPro"/>
</dbReference>
<evidence type="ECO:0000259" key="3">
    <source>
        <dbReference type="PROSITE" id="PS51186"/>
    </source>
</evidence>
<name>A0AAX3MSU0_9BACL</name>
<dbReference type="InterPro" id="IPR050832">
    <property type="entry name" value="Bact_Acetyltransf"/>
</dbReference>
<dbReference type="PANTHER" id="PTHR43877">
    <property type="entry name" value="AMINOALKYLPHOSPHONATE N-ACETYLTRANSFERASE-RELATED-RELATED"/>
    <property type="match status" value="1"/>
</dbReference>
<evidence type="ECO:0000313" key="6">
    <source>
        <dbReference type="Proteomes" id="UP001220962"/>
    </source>
</evidence>
<evidence type="ECO:0000313" key="5">
    <source>
        <dbReference type="EMBL" id="WDI04692.1"/>
    </source>
</evidence>
<keyword evidence="1" id="KW-0808">Transferase</keyword>
<protein>
    <submittedName>
        <fullName evidence="4">GNAT family N-acetyltransferase</fullName>
    </submittedName>
</protein>
<dbReference type="Gene3D" id="3.40.630.30">
    <property type="match status" value="1"/>
</dbReference>
<proteinExistence type="predicted"/>
<dbReference type="EMBL" id="CP118101">
    <property type="protein sequence ID" value="WDH80428.1"/>
    <property type="molecule type" value="Genomic_DNA"/>
</dbReference>
<dbReference type="RefSeq" id="WP_047911745.1">
    <property type="nucleotide sequence ID" value="NZ_CP118101.1"/>
</dbReference>
<evidence type="ECO:0000313" key="4">
    <source>
        <dbReference type="EMBL" id="WDH80428.1"/>
    </source>
</evidence>
<evidence type="ECO:0000256" key="1">
    <source>
        <dbReference type="ARBA" id="ARBA00022679"/>
    </source>
</evidence>
<dbReference type="InterPro" id="IPR000182">
    <property type="entry name" value="GNAT_dom"/>
</dbReference>
<evidence type="ECO:0000256" key="2">
    <source>
        <dbReference type="ARBA" id="ARBA00023315"/>
    </source>
</evidence>
<keyword evidence="7" id="KW-1185">Reference proteome</keyword>
<organism evidence="4 6">
    <name type="scientific">Paenibacillus urinalis</name>
    <dbReference type="NCBI Taxonomy" id="521520"/>
    <lineage>
        <taxon>Bacteria</taxon>
        <taxon>Bacillati</taxon>
        <taxon>Bacillota</taxon>
        <taxon>Bacilli</taxon>
        <taxon>Bacillales</taxon>
        <taxon>Paenibacillaceae</taxon>
        <taxon>Paenibacillus</taxon>
    </lineage>
</organism>
<dbReference type="InterPro" id="IPR016181">
    <property type="entry name" value="Acyl_CoA_acyltransferase"/>
</dbReference>
<dbReference type="Pfam" id="PF00583">
    <property type="entry name" value="Acetyltransf_1"/>
    <property type="match status" value="1"/>
</dbReference>
<evidence type="ECO:0000313" key="7">
    <source>
        <dbReference type="Proteomes" id="UP001221519"/>
    </source>
</evidence>
<dbReference type="CDD" id="cd04301">
    <property type="entry name" value="NAT_SF"/>
    <property type="match status" value="1"/>
</dbReference>
<dbReference type="Proteomes" id="UP001221519">
    <property type="component" value="Chromosome"/>
</dbReference>
<dbReference type="Proteomes" id="UP001220962">
    <property type="component" value="Chromosome"/>
</dbReference>
<gene>
    <name evidence="4" type="ORF">PUW23_12695</name>
    <name evidence="5" type="ORF">PUW25_12360</name>
</gene>
<dbReference type="PROSITE" id="PS51186">
    <property type="entry name" value="GNAT"/>
    <property type="match status" value="1"/>
</dbReference>